<keyword evidence="6" id="KW-0482">Metalloprotease</keyword>
<evidence type="ECO:0000313" key="9">
    <source>
        <dbReference type="EMBL" id="NWO23033.1"/>
    </source>
</evidence>
<dbReference type="PANTHER" id="PTHR30471:SF3">
    <property type="entry name" value="UPF0758 PROTEIN YEES-RELATED"/>
    <property type="match status" value="1"/>
</dbReference>
<keyword evidence="10" id="KW-1185">Reference proteome</keyword>
<accession>A0A7Y8VR22</accession>
<feature type="domain" description="MPN" evidence="8">
    <location>
        <begin position="182"/>
        <end position="306"/>
    </location>
</feature>
<evidence type="ECO:0000256" key="1">
    <source>
        <dbReference type="ARBA" id="ARBA00010243"/>
    </source>
</evidence>
<organism evidence="9 10">
    <name type="scientific">Mogibacterium timidum</name>
    <dbReference type="NCBI Taxonomy" id="35519"/>
    <lineage>
        <taxon>Bacteria</taxon>
        <taxon>Bacillati</taxon>
        <taxon>Bacillota</taxon>
        <taxon>Clostridia</taxon>
        <taxon>Peptostreptococcales</taxon>
        <taxon>Anaerovoracaceae</taxon>
        <taxon>Mogibacterium</taxon>
    </lineage>
</organism>
<dbReference type="InterPro" id="IPR020891">
    <property type="entry name" value="UPF0758_CS"/>
</dbReference>
<keyword evidence="3" id="KW-0479">Metal-binding</keyword>
<evidence type="ECO:0000313" key="10">
    <source>
        <dbReference type="Proteomes" id="UP000526307"/>
    </source>
</evidence>
<dbReference type="InterPro" id="IPR001405">
    <property type="entry name" value="UPF0758"/>
</dbReference>
<dbReference type="EMBL" id="JABXYR010000001">
    <property type="protein sequence ID" value="NWO23033.1"/>
    <property type="molecule type" value="Genomic_DNA"/>
</dbReference>
<evidence type="ECO:0000259" key="8">
    <source>
        <dbReference type="PROSITE" id="PS50249"/>
    </source>
</evidence>
<reference evidence="9 10" key="1">
    <citation type="submission" date="2020-06" db="EMBL/GenBank/DDBJ databases">
        <title>Mogibacterium timidum strain W9173 genomic sequence.</title>
        <authorList>
            <person name="Wade W.G."/>
            <person name="Johnston C.D."/>
            <person name="Chen T."/>
            <person name="Dewhirst F.E."/>
        </authorList>
    </citation>
    <scope>NUCLEOTIDE SEQUENCE [LARGE SCALE GENOMIC DNA]</scope>
    <source>
        <strain evidence="9 10">W9173</strain>
    </source>
</reference>
<dbReference type="Proteomes" id="UP000526307">
    <property type="component" value="Unassembled WGS sequence"/>
</dbReference>
<comment type="similarity">
    <text evidence="1">Belongs to the UPF0758 family.</text>
</comment>
<dbReference type="PANTHER" id="PTHR30471">
    <property type="entry name" value="DNA REPAIR PROTEIN RADC"/>
    <property type="match status" value="1"/>
</dbReference>
<gene>
    <name evidence="9" type="ORF">HW270_02920</name>
</gene>
<dbReference type="PROSITE" id="PS50249">
    <property type="entry name" value="MPN"/>
    <property type="match status" value="1"/>
</dbReference>
<name>A0A7Y8VR22_9FIRM</name>
<dbReference type="InterPro" id="IPR025657">
    <property type="entry name" value="RadC_JAB"/>
</dbReference>
<dbReference type="GO" id="GO:0046872">
    <property type="term" value="F:metal ion binding"/>
    <property type="evidence" value="ECO:0007669"/>
    <property type="project" value="UniProtKB-KW"/>
</dbReference>
<keyword evidence="4" id="KW-0378">Hydrolase</keyword>
<sequence length="535" mass="60861">MGKKIKLVETRLNKNLNRPIEQINFSGDLLNATAAHVLSRKTDSAAVVYLDTKGKIANMQVASIKTLEKHKAEVIALAISHNAAAVLVTTNIRYDSVNLKAREFMDNWQQAFFNNGFNILEHLQTWKDENGNIQSYSFADENMIKNLRNFDISPLVTNDVIFSKSRFFSSRLELKDIGEYDIGEDGDLKGAILAIAEDMSTRDKEHVYVLSVDEKNNPINVSIASIGGRNETYANNEILFRVPILSDAKGLYFIHNHPSGDTTPSPYDRMTLQKLVAGGKELGIEVYDGLIIGAYNADVYSIINNDLVDDSYFSTLKTPSVKEEVFQYQVKENTMKNQLEQYANENYEGFIKDLISLEKGIKDEDTLNQIYQEYMKQDDIPLLSKELDELVDKTTEIEKSQKVYLNVHNSFAKLNVESKYEQGKTYNVVRLPEGSVIGDKDYSGASFYPLDKYIYPNKFNENLTTVQFKSGQDIKLYFKDRKPETVEANDICKAVDTANKKYLEQKTEKESGDKEKKSSDISRQKKRQKDIGEEL</sequence>
<evidence type="ECO:0000256" key="6">
    <source>
        <dbReference type="ARBA" id="ARBA00023049"/>
    </source>
</evidence>
<feature type="region of interest" description="Disordered" evidence="7">
    <location>
        <begin position="503"/>
        <end position="535"/>
    </location>
</feature>
<evidence type="ECO:0000256" key="2">
    <source>
        <dbReference type="ARBA" id="ARBA00022670"/>
    </source>
</evidence>
<evidence type="ECO:0000256" key="7">
    <source>
        <dbReference type="SAM" id="MobiDB-lite"/>
    </source>
</evidence>
<keyword evidence="2" id="KW-0645">Protease</keyword>
<dbReference type="Pfam" id="PF04002">
    <property type="entry name" value="RadC"/>
    <property type="match status" value="1"/>
</dbReference>
<evidence type="ECO:0000256" key="4">
    <source>
        <dbReference type="ARBA" id="ARBA00022801"/>
    </source>
</evidence>
<keyword evidence="5" id="KW-0862">Zinc</keyword>
<proteinExistence type="inferred from homology"/>
<protein>
    <recommendedName>
        <fullName evidence="8">MPN domain-containing protein</fullName>
    </recommendedName>
</protein>
<dbReference type="RefSeq" id="WP_178978263.1">
    <property type="nucleotide sequence ID" value="NZ_JABXYR010000001.1"/>
</dbReference>
<dbReference type="Gene3D" id="3.40.140.10">
    <property type="entry name" value="Cytidine Deaminase, domain 2"/>
    <property type="match status" value="1"/>
</dbReference>
<dbReference type="AlphaFoldDB" id="A0A7Y8VR22"/>
<dbReference type="InterPro" id="IPR037518">
    <property type="entry name" value="MPN"/>
</dbReference>
<dbReference type="GO" id="GO:0008237">
    <property type="term" value="F:metallopeptidase activity"/>
    <property type="evidence" value="ECO:0007669"/>
    <property type="project" value="UniProtKB-KW"/>
</dbReference>
<evidence type="ECO:0000256" key="3">
    <source>
        <dbReference type="ARBA" id="ARBA00022723"/>
    </source>
</evidence>
<dbReference type="PROSITE" id="PS01302">
    <property type="entry name" value="UPF0758"/>
    <property type="match status" value="1"/>
</dbReference>
<evidence type="ECO:0000256" key="5">
    <source>
        <dbReference type="ARBA" id="ARBA00022833"/>
    </source>
</evidence>
<dbReference type="GO" id="GO:0006508">
    <property type="term" value="P:proteolysis"/>
    <property type="evidence" value="ECO:0007669"/>
    <property type="project" value="UniProtKB-KW"/>
</dbReference>
<comment type="caution">
    <text evidence="9">The sequence shown here is derived from an EMBL/GenBank/DDBJ whole genome shotgun (WGS) entry which is preliminary data.</text>
</comment>